<dbReference type="PANTHER" id="PTHR42756">
    <property type="entry name" value="TRANSCRIPTIONAL REGULATOR, MARR"/>
    <property type="match status" value="1"/>
</dbReference>
<evidence type="ECO:0000256" key="1">
    <source>
        <dbReference type="ARBA" id="ARBA00023015"/>
    </source>
</evidence>
<keyword evidence="3" id="KW-0804">Transcription</keyword>
<keyword evidence="1" id="KW-0805">Transcription regulation</keyword>
<dbReference type="PRINTS" id="PR00598">
    <property type="entry name" value="HTHMARR"/>
</dbReference>
<dbReference type="Gene3D" id="1.10.10.10">
    <property type="entry name" value="Winged helix-like DNA-binding domain superfamily/Winged helix DNA-binding domain"/>
    <property type="match status" value="1"/>
</dbReference>
<dbReference type="PANTHER" id="PTHR42756:SF1">
    <property type="entry name" value="TRANSCRIPTIONAL REPRESSOR OF EMRAB OPERON"/>
    <property type="match status" value="1"/>
</dbReference>
<evidence type="ECO:0000256" key="2">
    <source>
        <dbReference type="ARBA" id="ARBA00023125"/>
    </source>
</evidence>
<dbReference type="InterPro" id="IPR000835">
    <property type="entry name" value="HTH_MarR-typ"/>
</dbReference>
<proteinExistence type="predicted"/>
<dbReference type="PROSITE" id="PS01117">
    <property type="entry name" value="HTH_MARR_1"/>
    <property type="match status" value="1"/>
</dbReference>
<keyword evidence="7" id="KW-1185">Reference proteome</keyword>
<dbReference type="EMBL" id="JACWMS010000002">
    <property type="protein sequence ID" value="MBD1319704.1"/>
    <property type="molecule type" value="Genomic_DNA"/>
</dbReference>
<dbReference type="Pfam" id="PF12802">
    <property type="entry name" value="MarR_2"/>
    <property type="match status" value="1"/>
</dbReference>
<organism evidence="6 7">
    <name type="scientific">Gordonia hankookensis</name>
    <dbReference type="NCBI Taxonomy" id="589403"/>
    <lineage>
        <taxon>Bacteria</taxon>
        <taxon>Bacillati</taxon>
        <taxon>Actinomycetota</taxon>
        <taxon>Actinomycetes</taxon>
        <taxon>Mycobacteriales</taxon>
        <taxon>Gordoniaceae</taxon>
        <taxon>Gordonia</taxon>
    </lineage>
</organism>
<feature type="domain" description="HTH marR-type" evidence="5">
    <location>
        <begin position="1"/>
        <end position="118"/>
    </location>
</feature>
<evidence type="ECO:0000313" key="7">
    <source>
        <dbReference type="Proteomes" id="UP000602395"/>
    </source>
</evidence>
<dbReference type="SMART" id="SM00347">
    <property type="entry name" value="HTH_MARR"/>
    <property type="match status" value="1"/>
</dbReference>
<accession>A0ABR7WA69</accession>
<evidence type="ECO:0000313" key="6">
    <source>
        <dbReference type="EMBL" id="MBD1319704.1"/>
    </source>
</evidence>
<dbReference type="PROSITE" id="PS50995">
    <property type="entry name" value="HTH_MARR_2"/>
    <property type="match status" value="1"/>
</dbReference>
<sequence length="148" mass="15786">MDTLAATELTFSQLRVLFALGAHGDGVECMSVHEIADQVNLSLAAAGRTVDKLVGTGLVDRREDAADRRVKRVSLTTEGRQIVDSQLSIKQDLIRGFIGRLPEPLRRGLCGALNPIVDNEVDYFSGIGDPSPASDPAPPSDSSQKANS</sequence>
<gene>
    <name evidence="6" type="ORF">IDF66_08885</name>
</gene>
<dbReference type="InterPro" id="IPR023187">
    <property type="entry name" value="Tscrpt_reg_MarR-type_CS"/>
</dbReference>
<dbReference type="InterPro" id="IPR036388">
    <property type="entry name" value="WH-like_DNA-bd_sf"/>
</dbReference>
<evidence type="ECO:0000259" key="5">
    <source>
        <dbReference type="PROSITE" id="PS50995"/>
    </source>
</evidence>
<dbReference type="Proteomes" id="UP000602395">
    <property type="component" value="Unassembled WGS sequence"/>
</dbReference>
<name>A0ABR7WA69_9ACTN</name>
<dbReference type="InterPro" id="IPR036390">
    <property type="entry name" value="WH_DNA-bd_sf"/>
</dbReference>
<keyword evidence="2" id="KW-0238">DNA-binding</keyword>
<reference evidence="6 7" key="1">
    <citation type="submission" date="2020-09" db="EMBL/GenBank/DDBJ databases">
        <title>Novel species in genus Gordonia.</title>
        <authorList>
            <person name="Zhang G."/>
        </authorList>
    </citation>
    <scope>NUCLEOTIDE SEQUENCE [LARGE SCALE GENOMIC DNA]</scope>
    <source>
        <strain evidence="6 7">ON-33</strain>
    </source>
</reference>
<dbReference type="SUPFAM" id="SSF46785">
    <property type="entry name" value="Winged helix' DNA-binding domain"/>
    <property type="match status" value="1"/>
</dbReference>
<protein>
    <submittedName>
        <fullName evidence="6">MarR family transcriptional regulator</fullName>
    </submittedName>
</protein>
<feature type="region of interest" description="Disordered" evidence="4">
    <location>
        <begin position="124"/>
        <end position="148"/>
    </location>
</feature>
<evidence type="ECO:0000256" key="4">
    <source>
        <dbReference type="SAM" id="MobiDB-lite"/>
    </source>
</evidence>
<comment type="caution">
    <text evidence="6">The sequence shown here is derived from an EMBL/GenBank/DDBJ whole genome shotgun (WGS) entry which is preliminary data.</text>
</comment>
<evidence type="ECO:0000256" key="3">
    <source>
        <dbReference type="ARBA" id="ARBA00023163"/>
    </source>
</evidence>